<gene>
    <name evidence="2" type="ORF">FKR84_11325</name>
</gene>
<accession>A0A507ZPC0</accession>
<feature type="transmembrane region" description="Helical" evidence="1">
    <location>
        <begin position="44"/>
        <end position="63"/>
    </location>
</feature>
<dbReference type="AlphaFoldDB" id="A0A507ZPC0"/>
<name>A0A507ZPC0_9FLAO</name>
<dbReference type="EMBL" id="VIAR01000012">
    <property type="protein sequence ID" value="TQD35452.1"/>
    <property type="molecule type" value="Genomic_DNA"/>
</dbReference>
<sequence>MQDSQPHAKPFSAENTKSVICKIIFFYSVFYVIMKIIAIFKGSWLVPNLILCIPFLVFAGLGFKMTKSKNYSWLYVIAGALVISFVRYYEIDLMQYLQEEFA</sequence>
<reference evidence="2 3" key="1">
    <citation type="submission" date="2019-06" db="EMBL/GenBank/DDBJ databases">
        <title>Flavibacter putida gen. nov., sp. nov., a novel marine bacterium of the family Flavobacteriaceae isolated from coastal seawater.</title>
        <authorList>
            <person name="Feng X."/>
        </authorList>
    </citation>
    <scope>NUCLEOTIDE SEQUENCE [LARGE SCALE GENOMIC DNA]</scope>
    <source>
        <strain evidence="2 3">PLHSN227</strain>
    </source>
</reference>
<keyword evidence="1" id="KW-1133">Transmembrane helix</keyword>
<keyword evidence="3" id="KW-1185">Reference proteome</keyword>
<feature type="transmembrane region" description="Helical" evidence="1">
    <location>
        <begin position="70"/>
        <end position="89"/>
    </location>
</feature>
<evidence type="ECO:0000313" key="3">
    <source>
        <dbReference type="Proteomes" id="UP000317169"/>
    </source>
</evidence>
<keyword evidence="1" id="KW-0472">Membrane</keyword>
<evidence type="ECO:0000256" key="1">
    <source>
        <dbReference type="SAM" id="Phobius"/>
    </source>
</evidence>
<evidence type="ECO:0000313" key="2">
    <source>
        <dbReference type="EMBL" id="TQD35452.1"/>
    </source>
</evidence>
<proteinExistence type="predicted"/>
<protein>
    <submittedName>
        <fullName evidence="2">Uncharacterized protein</fullName>
    </submittedName>
</protein>
<dbReference type="RefSeq" id="WP_141422426.1">
    <property type="nucleotide sequence ID" value="NZ_VIAR01000012.1"/>
</dbReference>
<feature type="transmembrane region" description="Helical" evidence="1">
    <location>
        <begin position="20"/>
        <end position="38"/>
    </location>
</feature>
<keyword evidence="1" id="KW-0812">Transmembrane</keyword>
<dbReference type="OrthoDB" id="1366637at2"/>
<comment type="caution">
    <text evidence="2">The sequence shown here is derived from an EMBL/GenBank/DDBJ whole genome shotgun (WGS) entry which is preliminary data.</text>
</comment>
<organism evidence="2 3">
    <name type="scientific">Haloflavibacter putidus</name>
    <dbReference type="NCBI Taxonomy" id="2576776"/>
    <lineage>
        <taxon>Bacteria</taxon>
        <taxon>Pseudomonadati</taxon>
        <taxon>Bacteroidota</taxon>
        <taxon>Flavobacteriia</taxon>
        <taxon>Flavobacteriales</taxon>
        <taxon>Flavobacteriaceae</taxon>
        <taxon>Haloflavibacter</taxon>
    </lineage>
</organism>
<dbReference type="Proteomes" id="UP000317169">
    <property type="component" value="Unassembled WGS sequence"/>
</dbReference>